<proteinExistence type="predicted"/>
<dbReference type="Proteomes" id="UP000254893">
    <property type="component" value="Unassembled WGS sequence"/>
</dbReference>
<evidence type="ECO:0000313" key="1">
    <source>
        <dbReference type="EMBL" id="SUJ23762.1"/>
    </source>
</evidence>
<dbReference type="Gene3D" id="3.40.50.1820">
    <property type="entry name" value="alpha/beta hydrolase"/>
    <property type="match status" value="1"/>
</dbReference>
<reference evidence="1 2" key="1">
    <citation type="submission" date="2018-06" db="EMBL/GenBank/DDBJ databases">
        <authorList>
            <consortium name="Pathogen Informatics"/>
            <person name="Doyle S."/>
        </authorList>
    </citation>
    <scope>NUCLEOTIDE SEQUENCE [LARGE SCALE GENOMIC DNA]</scope>
    <source>
        <strain evidence="1 2">NCTC11388</strain>
    </source>
</reference>
<sequence>MHYYQLYELLKKSFHNSDKITDLSELDISISHYDFDSEDAKFLLPGSHNLTCNNHQISFEEISNHQPYNPAILNNSDFDIDCNKSFKYHVIQNISSQKAKGIIIMFHGLNEKNWDKYLTWAYGIAHKTQKTVILFPIAFHMDRAPKLWGLRKEMYDISINRSNETGNSESSYVNAAISSRLEENPQRVFWSGLQTYTDILRLINTIREGKISTIDSNATIDLFGYSIGSFLSMILMMANPGNIFSNSKLFCFCGGMTMDRMNPISKYIMDTRAAIEIQRSFALLLNSNFSTDARLSHYLNDMDDHKEGWFKSMLRYSYYQEEREQRIKEIQYQIKSLVLKKDIVTPPVEALNTLQGGYRDINTEVQIEDFPHPYSHMVPFPLTTKNASEIDKSYHLLINSASDFFNN</sequence>
<evidence type="ECO:0000313" key="2">
    <source>
        <dbReference type="Proteomes" id="UP000254893"/>
    </source>
</evidence>
<name>A0A380CPI7_SPHSI</name>
<dbReference type="SUPFAM" id="SSF53474">
    <property type="entry name" value="alpha/beta-Hydrolases"/>
    <property type="match status" value="1"/>
</dbReference>
<dbReference type="Pfam" id="PF19519">
    <property type="entry name" value="DUF6051"/>
    <property type="match status" value="1"/>
</dbReference>
<gene>
    <name evidence="1" type="ORF">NCTC11388_03370</name>
</gene>
<dbReference type="InterPro" id="IPR046114">
    <property type="entry name" value="DUF6051"/>
</dbReference>
<evidence type="ECO:0008006" key="3">
    <source>
        <dbReference type="Google" id="ProtNLM"/>
    </source>
</evidence>
<protein>
    <recommendedName>
        <fullName evidence="3">Alpha/beta hydrolase family</fullName>
    </recommendedName>
</protein>
<dbReference type="InterPro" id="IPR029058">
    <property type="entry name" value="AB_hydrolase_fold"/>
</dbReference>
<dbReference type="AlphaFoldDB" id="A0A380CPI7"/>
<dbReference type="RefSeq" id="WP_055132621.1">
    <property type="nucleotide sequence ID" value="NZ_UGYW01000002.1"/>
</dbReference>
<organism evidence="1 2">
    <name type="scientific">Sphingobacterium spiritivorum</name>
    <name type="common">Flavobacterium spiritivorum</name>
    <dbReference type="NCBI Taxonomy" id="258"/>
    <lineage>
        <taxon>Bacteria</taxon>
        <taxon>Pseudomonadati</taxon>
        <taxon>Bacteroidota</taxon>
        <taxon>Sphingobacteriia</taxon>
        <taxon>Sphingobacteriales</taxon>
        <taxon>Sphingobacteriaceae</taxon>
        <taxon>Sphingobacterium</taxon>
    </lineage>
</organism>
<dbReference type="EMBL" id="UGYW01000002">
    <property type="protein sequence ID" value="SUJ23762.1"/>
    <property type="molecule type" value="Genomic_DNA"/>
</dbReference>
<accession>A0A380CPI7</accession>